<name>D6ZEE4_SEGRD</name>
<reference evidence="3 4" key="1">
    <citation type="journal article" date="2010" name="Stand. Genomic Sci.">
        <title>Complete genome sequence of Segniliparus rotundus type strain (CDC 1076).</title>
        <authorList>
            <person name="Sikorski J."/>
            <person name="Lapidus A."/>
            <person name="Copeland A."/>
            <person name="Misra M."/>
            <person name="Glavina Del Rio T."/>
            <person name="Nolan M."/>
            <person name="Lucas S."/>
            <person name="Chen F."/>
            <person name="Tice H."/>
            <person name="Cheng J.F."/>
            <person name="Jando M."/>
            <person name="Schneider S."/>
            <person name="Bruce D."/>
            <person name="Goodwin L."/>
            <person name="Pitluck S."/>
            <person name="Liolios K."/>
            <person name="Mikhailova N."/>
            <person name="Pati A."/>
            <person name="Ivanova N."/>
            <person name="Mavromatis K."/>
            <person name="Chen A."/>
            <person name="Palaniappan K."/>
            <person name="Chertkov O."/>
            <person name="Land M."/>
            <person name="Hauser L."/>
            <person name="Chang Y.J."/>
            <person name="Jeffries C.D."/>
            <person name="Brettin T."/>
            <person name="Detter J.C."/>
            <person name="Han C."/>
            <person name="Rohde M."/>
            <person name="Goker M."/>
            <person name="Bristow J."/>
            <person name="Eisen J.A."/>
            <person name="Markowitz V."/>
            <person name="Hugenholtz P."/>
            <person name="Kyrpides N.C."/>
            <person name="Klenk H.P."/>
        </authorList>
    </citation>
    <scope>NUCLEOTIDE SEQUENCE [LARGE SCALE GENOMIC DNA]</scope>
    <source>
        <strain evidence="4">ATCC BAA-972 / CDC 1076 / CIP 108378 / DSM 44985 / JCM 13578</strain>
    </source>
</reference>
<feature type="compositionally biased region" description="Low complexity" evidence="1">
    <location>
        <begin position="63"/>
        <end position="72"/>
    </location>
</feature>
<accession>D6ZEE4</accession>
<sequence>MVERKTTPGRAWFGVKARAGIVLCLLAAIVAVLLGTPPAPSPTAPKAWADPCPPDCGGPTGPTGPSMPNGPTGPQGPPNQPSAPASLPPVPGSQGSVAKPNPMNGTPGPGNLGAQQQPQGPAKAGTNGDAYGPDTNQAPHFPANQGPFQNPQQAPINRLDGTPLNQQPLPAGHQIKIPTTDPDQDITLVLPHSDQLTGPTDVGDGVQQYTSKSFDILVDESQEGLTKLAVTMKNPSAPTSCNFPMRLPDGASIQPLPQPPGAFQVIGPDGQFMSGIQSPGLFQQNGTATQASAQATQDTYTLASKPTTYPSTMQTEAGQNANLEQAPQKQEPKDPGECSAELEEVQAAIAENQALKAELAAAGGVGSPAVAAEFNRRAAANEDRLQKSAAALKNCRSGGGGSDGIRNPAQDKLLTKGDIQKLKDAGYDIHDLKGYGNAANRDLYKDRGGNIYVKPKGGSGEGESLNININDL</sequence>
<dbReference type="EMBL" id="CP001958">
    <property type="protein sequence ID" value="ADG99420.1"/>
    <property type="molecule type" value="Genomic_DNA"/>
</dbReference>
<proteinExistence type="predicted"/>
<feature type="region of interest" description="Disordered" evidence="1">
    <location>
        <begin position="40"/>
        <end position="155"/>
    </location>
</feature>
<protein>
    <recommendedName>
        <fullName evidence="2">Bacterial toxin 33 domain-containing protein</fullName>
    </recommendedName>
</protein>
<gene>
    <name evidence="3" type="ordered locus">Srot_2992</name>
</gene>
<evidence type="ECO:0000259" key="2">
    <source>
        <dbReference type="Pfam" id="PF15533"/>
    </source>
</evidence>
<keyword evidence="4" id="KW-1185">Reference proteome</keyword>
<dbReference type="STRING" id="640132.Srot_2992"/>
<dbReference type="AlphaFoldDB" id="D6ZEE4"/>
<evidence type="ECO:0000256" key="1">
    <source>
        <dbReference type="SAM" id="MobiDB-lite"/>
    </source>
</evidence>
<feature type="domain" description="Bacterial toxin 33" evidence="2">
    <location>
        <begin position="407"/>
        <end position="470"/>
    </location>
</feature>
<dbReference type="eggNOG" id="ENOG502ZDFC">
    <property type="taxonomic scope" value="Bacteria"/>
</dbReference>
<dbReference type="HOGENOM" id="CLU_578575_0_0_11"/>
<dbReference type="KEGG" id="srt:Srot_2992"/>
<feature type="compositionally biased region" description="Polar residues" evidence="1">
    <location>
        <begin position="146"/>
        <end position="155"/>
    </location>
</feature>
<feature type="compositionally biased region" description="Low complexity" evidence="1">
    <location>
        <begin position="112"/>
        <end position="125"/>
    </location>
</feature>
<dbReference type="InterPro" id="IPR029110">
    <property type="entry name" value="Ntox33"/>
</dbReference>
<feature type="compositionally biased region" description="Pro residues" evidence="1">
    <location>
        <begin position="74"/>
        <end position="91"/>
    </location>
</feature>
<dbReference type="Pfam" id="PF15533">
    <property type="entry name" value="Ntox33"/>
    <property type="match status" value="1"/>
</dbReference>
<evidence type="ECO:0000313" key="4">
    <source>
        <dbReference type="Proteomes" id="UP000002247"/>
    </source>
</evidence>
<organism evidence="3 4">
    <name type="scientific">Segniliparus rotundus (strain ATCC BAA-972 / CDC 1076 / CIP 108378 / DSM 44985 / JCM 13578)</name>
    <dbReference type="NCBI Taxonomy" id="640132"/>
    <lineage>
        <taxon>Bacteria</taxon>
        <taxon>Bacillati</taxon>
        <taxon>Actinomycetota</taxon>
        <taxon>Actinomycetes</taxon>
        <taxon>Mycobacteriales</taxon>
        <taxon>Segniliparaceae</taxon>
        <taxon>Segniliparus</taxon>
    </lineage>
</organism>
<feature type="region of interest" description="Disordered" evidence="1">
    <location>
        <begin position="274"/>
        <end position="299"/>
    </location>
</feature>
<evidence type="ECO:0000313" key="3">
    <source>
        <dbReference type="EMBL" id="ADG99420.1"/>
    </source>
</evidence>
<feature type="compositionally biased region" description="Low complexity" evidence="1">
    <location>
        <begin position="283"/>
        <end position="299"/>
    </location>
</feature>
<dbReference type="Proteomes" id="UP000002247">
    <property type="component" value="Chromosome"/>
</dbReference>